<dbReference type="PANTHER" id="PTHR24020">
    <property type="entry name" value="COLLAGEN ALPHA"/>
    <property type="match status" value="1"/>
</dbReference>
<name>A0A8J6KMZ0_MICOH</name>
<comment type="caution">
    <text evidence="13">The sequence shown here is derived from an EMBL/GenBank/DDBJ whole genome shotgun (WGS) entry which is preliminary data.</text>
</comment>
<comment type="subunit">
    <text evidence="9">Trimers composed of three different chains: alpha-1(VI), alpha-2(VI), and alpha-3(VI) or alpha-4(VI) or alpha-5(VI) or alpha-6(VI).</text>
</comment>
<evidence type="ECO:0000256" key="1">
    <source>
        <dbReference type="ARBA" id="ARBA00004498"/>
    </source>
</evidence>
<dbReference type="PANTHER" id="PTHR24020:SF86">
    <property type="entry name" value="COLLAGEN, TYPE VI, ALPHA 4"/>
    <property type="match status" value="1"/>
</dbReference>
<dbReference type="InterPro" id="IPR050525">
    <property type="entry name" value="ECM_Assembly_Org"/>
</dbReference>
<evidence type="ECO:0000256" key="11">
    <source>
        <dbReference type="SAM" id="MobiDB-lite"/>
    </source>
</evidence>
<evidence type="ECO:0000256" key="2">
    <source>
        <dbReference type="ARBA" id="ARBA00022525"/>
    </source>
</evidence>
<evidence type="ECO:0000259" key="12">
    <source>
        <dbReference type="PROSITE" id="PS50234"/>
    </source>
</evidence>
<reference evidence="13" key="1">
    <citation type="submission" date="2020-03" db="EMBL/GenBank/DDBJ databases">
        <title>Studies in the Genomics of Life Span.</title>
        <authorList>
            <person name="Glass D."/>
        </authorList>
    </citation>
    <scope>NUCLEOTIDE SEQUENCE</scope>
    <source>
        <strain evidence="13">LTLLF</strain>
        <tissue evidence="13">Muscle</tissue>
    </source>
</reference>
<dbReference type="SMART" id="SM00327">
    <property type="entry name" value="VWA"/>
    <property type="match status" value="6"/>
</dbReference>
<evidence type="ECO:0000313" key="14">
    <source>
        <dbReference type="Proteomes" id="UP000710432"/>
    </source>
</evidence>
<dbReference type="Gene3D" id="3.40.50.410">
    <property type="entry name" value="von Willebrand factor, type A domain"/>
    <property type="match status" value="6"/>
</dbReference>
<feature type="domain" description="VWFA" evidence="12">
    <location>
        <begin position="807"/>
        <end position="947"/>
    </location>
</feature>
<keyword evidence="2" id="KW-0964">Secreted</keyword>
<feature type="coiled-coil region" evidence="10">
    <location>
        <begin position="47"/>
        <end position="136"/>
    </location>
</feature>
<dbReference type="EMBL" id="JAATJU010025500">
    <property type="protein sequence ID" value="KAH0503543.1"/>
    <property type="molecule type" value="Genomic_DNA"/>
</dbReference>
<sequence>MRCGILRVLAGVEEVTVLEEEVVMVEEEVTMKEEVVMEEEVVMMKEVVMMEEEVVMVEEEVVMMEEEVVMMEEEVVMMEEEVVMMEEEVVMMEEEVVMMEKVVMREEEVVMMEEEVVILEEEVVMMEEEVVMMEEMMVAMEDMMVVMVTIPPLSIILPSVKENGHVLTEGSFQIKGRTGQKGIKVSRPELLKSTSVKGSACREASVGDIVLLVHTSIDPQQARSVRNFLYVLANSFHVGRETIRVSLAQYSDAPASEFLLSTYHRKGDVLRHIQRLQFKPGGNKMGRSLQFILEHHFQEGAGSRASQGVPQMALVMSSGPAEDNIRQPAEALRRAGVLVYAVGVKDAAQAELREIASSPKDKFTFFVPSFSGLPGLAQKLRPELCSTLAKAAQPTEHKSPVCPEASLADIVFLVDSSTSIGPQNFQKVKNFLHSVVLGLDISSHQVQVGLVQYSDRIYPVFQLKQSSQKSVVLEWIRNLPYSTGGTNTGSALEFIRANYLTEMSGSRAKDGVPQIVILVTDGESNDEVQDAADQLKRDGVFVYVVGINVQDVQELQKIASEPFEKFLFNTENFNILQEFAGSLLQALCSAGERQMEKSAKTYADVVFLIDSSQDTSQASFQWMQNFISRIIGVLEVGKDKYQVGLAQYGDQGYTEFLFNTNKTRNEMITHIHERLVLRGGPRRTGRALQFLHQRFFQEAAGSRFLQGVPQYAVVITSGKSEGEVQDAAQALRKRGIEIMSVGVQDSDRTELEEIGSLVFVSDQQGEDGIRQLIQDVNVVIQEIQKPEVTTEAAEGAAEECPVAIPTDLVFLVEEFSRARQPNFQQVIHFLKTTVQFLSIHPHAVRISLVFYSEEPRLEFSLDTFQSAEHVLDHLDKLTFQGRRGRAKAGAALDFLKNEVFIPEKGSRSKQGVQQIAVVIMESPSLDNVSMPASRLRRAGVTIYAAGIQPASVSCVHVEKADIYFLIDGSGSIQPEDFTEMKAFMKEATNMFHIGPDRVQFGVIQYSDKIISQLFLNQCANTVELKTAIDDIQQGGGGTTTGEALSKMALIFKGTARAGVAQYLIVITDGKSTDPVAAAAQSLRDIGVNIYAIGVRDANTTELEEIANNKMFFIYEFDSLKDIQQEVIRDICSSETCKSRKADIIFLIDGSESIAPKDFGKMKEFMERMVNQSNVGADEIQIGLLQFSSAPREEFRLNRYSSKVDMRRAISDVEQMNDGTRTGKALNFTLPFFGSSKGGRPGIHQYLIVITDGVSQDNVVLPAKALRDRNIIIFAIGVGAAQRTQLLEITNDQNKVYHEENFESLQNLEKEILYEVCSSQGCSMDLSVGIDLSTSSERAQQDLRRLLPGLMQQLSVLSNVSCDTAGQMDRRFRYVIPGSSGQLVFDSGFEKYSDEIIQKFLVHQGLVNNRMDVDFLQNLGETAIQLSLASVKVLLVLTDGLDEDLQRLRRTSELLRNRGVQKVEELQELEFGRGFAYRQPLSIGLPSLSSILLKQLGNPGEEGARGLDGEQGDPGIDNFIQGPKGEKGRRGRQPELTGANWAVDSGKDGMPVSSWRLDPSQQTEDIAEGRETDQPDGC</sequence>
<keyword evidence="8" id="KW-0325">Glycoprotein</keyword>
<dbReference type="PRINTS" id="PR00453">
    <property type="entry name" value="VWFADOMAIN"/>
</dbReference>
<keyword evidence="6" id="KW-0130">Cell adhesion</keyword>
<protein>
    <submittedName>
        <fullName evidence="13">Collagen alpha-4(VI) chain</fullName>
    </submittedName>
</protein>
<feature type="domain" description="VWFA" evidence="12">
    <location>
        <begin position="409"/>
        <end position="587"/>
    </location>
</feature>
<feature type="domain" description="VWFA" evidence="12">
    <location>
        <begin position="604"/>
        <end position="776"/>
    </location>
</feature>
<keyword evidence="7 13" id="KW-0176">Collagen</keyword>
<evidence type="ECO:0000313" key="13">
    <source>
        <dbReference type="EMBL" id="KAH0503543.1"/>
    </source>
</evidence>
<feature type="region of interest" description="Disordered" evidence="11">
    <location>
        <begin position="1501"/>
        <end position="1577"/>
    </location>
</feature>
<keyword evidence="10" id="KW-0175">Coiled coil</keyword>
<feature type="domain" description="VWFA" evidence="12">
    <location>
        <begin position="961"/>
        <end position="1130"/>
    </location>
</feature>
<feature type="compositionally biased region" description="Basic and acidic residues" evidence="11">
    <location>
        <begin position="1566"/>
        <end position="1577"/>
    </location>
</feature>
<keyword evidence="3" id="KW-0272">Extracellular matrix</keyword>
<comment type="subcellular location">
    <subcellularLocation>
        <location evidence="1">Secreted</location>
        <location evidence="1">Extracellular space</location>
        <location evidence="1">Extracellular matrix</location>
    </subcellularLocation>
</comment>
<dbReference type="FunFam" id="3.40.50.410:FF:000003">
    <property type="entry name" value="Collagen type VI alpha 3 chain"/>
    <property type="match status" value="2"/>
</dbReference>
<dbReference type="SUPFAM" id="SSF53300">
    <property type="entry name" value="vWA-like"/>
    <property type="match status" value="7"/>
</dbReference>
<keyword evidence="4" id="KW-0732">Signal</keyword>
<keyword evidence="5" id="KW-0677">Repeat</keyword>
<evidence type="ECO:0000256" key="5">
    <source>
        <dbReference type="ARBA" id="ARBA00022737"/>
    </source>
</evidence>
<dbReference type="Pfam" id="PF00092">
    <property type="entry name" value="VWA"/>
    <property type="match status" value="6"/>
</dbReference>
<dbReference type="GO" id="GO:0007155">
    <property type="term" value="P:cell adhesion"/>
    <property type="evidence" value="ECO:0007669"/>
    <property type="project" value="UniProtKB-KW"/>
</dbReference>
<dbReference type="FunFam" id="3.40.50.410:FF:000004">
    <property type="entry name" value="collagen alpha-6(VI) chain"/>
    <property type="match status" value="3"/>
</dbReference>
<evidence type="ECO:0000256" key="10">
    <source>
        <dbReference type="SAM" id="Coils"/>
    </source>
</evidence>
<feature type="domain" description="VWFA" evidence="12">
    <location>
        <begin position="1142"/>
        <end position="1311"/>
    </location>
</feature>
<proteinExistence type="predicted"/>
<accession>A0A8J6KMZ0</accession>
<evidence type="ECO:0000256" key="6">
    <source>
        <dbReference type="ARBA" id="ARBA00022889"/>
    </source>
</evidence>
<evidence type="ECO:0000256" key="4">
    <source>
        <dbReference type="ARBA" id="ARBA00022729"/>
    </source>
</evidence>
<evidence type="ECO:0000256" key="9">
    <source>
        <dbReference type="ARBA" id="ARBA00065469"/>
    </source>
</evidence>
<feature type="domain" description="VWFA" evidence="12">
    <location>
        <begin position="208"/>
        <end position="380"/>
    </location>
</feature>
<dbReference type="PROSITE" id="PS50234">
    <property type="entry name" value="VWFA"/>
    <property type="match status" value="6"/>
</dbReference>
<dbReference type="GO" id="GO:0005581">
    <property type="term" value="C:collagen trimer"/>
    <property type="evidence" value="ECO:0007669"/>
    <property type="project" value="UniProtKB-KW"/>
</dbReference>
<dbReference type="CDD" id="cd01472">
    <property type="entry name" value="vWA_collagen"/>
    <property type="match status" value="2"/>
</dbReference>
<evidence type="ECO:0000256" key="3">
    <source>
        <dbReference type="ARBA" id="ARBA00022530"/>
    </source>
</evidence>
<dbReference type="InterPro" id="IPR002035">
    <property type="entry name" value="VWF_A"/>
</dbReference>
<dbReference type="InterPro" id="IPR036465">
    <property type="entry name" value="vWFA_dom_sf"/>
</dbReference>
<organism evidence="13 14">
    <name type="scientific">Microtus ochrogaster</name>
    <name type="common">Prairie vole</name>
    <dbReference type="NCBI Taxonomy" id="79684"/>
    <lineage>
        <taxon>Eukaryota</taxon>
        <taxon>Metazoa</taxon>
        <taxon>Chordata</taxon>
        <taxon>Craniata</taxon>
        <taxon>Vertebrata</taxon>
        <taxon>Euteleostomi</taxon>
        <taxon>Mammalia</taxon>
        <taxon>Eutheria</taxon>
        <taxon>Euarchontoglires</taxon>
        <taxon>Glires</taxon>
        <taxon>Rodentia</taxon>
        <taxon>Myomorpha</taxon>
        <taxon>Muroidea</taxon>
        <taxon>Cricetidae</taxon>
        <taxon>Arvicolinae</taxon>
        <taxon>Microtus</taxon>
    </lineage>
</organism>
<dbReference type="Proteomes" id="UP000710432">
    <property type="component" value="Unassembled WGS sequence"/>
</dbReference>
<evidence type="ECO:0000256" key="7">
    <source>
        <dbReference type="ARBA" id="ARBA00023119"/>
    </source>
</evidence>
<gene>
    <name evidence="13" type="ORF">LTLLF_186590</name>
</gene>
<evidence type="ECO:0000256" key="8">
    <source>
        <dbReference type="ARBA" id="ARBA00023180"/>
    </source>
</evidence>